<dbReference type="OrthoDB" id="4510100at2759"/>
<keyword evidence="3" id="KW-1185">Reference proteome</keyword>
<feature type="region of interest" description="Disordered" evidence="1">
    <location>
        <begin position="312"/>
        <end position="412"/>
    </location>
</feature>
<dbReference type="OMA" id="GATWIHE"/>
<evidence type="ECO:0000313" key="2">
    <source>
        <dbReference type="EMBL" id="CEL03548.1"/>
    </source>
</evidence>
<proteinExistence type="predicted"/>
<dbReference type="STRING" id="454130.A0A0U5C5T5"/>
<name>A0A0U5C5T5_ASPCI</name>
<sequence>MSYATTPARDPHIDAYREWQECEELDHKLKDLAEYPERLTYSRARFCYSPPLQSPTTVIGSPTNGERINSRLDERRRLINRYERSLPNKQFQEQVDKAKRTRAGGEDAVVGAVKAGWVKQGIWNSSWDETRVGDTRWYWRHEARPGPDGRQVQSGFVQAQGPEDSNSISRPFAQFIYQLQEELQKLHDSRIQSLSRGEIIHDMSTKAYYKVRKDWEERQIWYNRWGLLPGATWIHELPREAWLKEEMGENYLRLNEDGEFMYDVPPRPAPATDATFHPNPAGWIGGLLKSAPGGVTGFSHFAGSGGGLGFAKLSDQNMPSSARPVPPPAVTGGPTADATPEGSMGQRARPRIVESAEDQGHSNVPRPTAKVTKVSKKRSAREQEGASRGEQSQRPLRRSLRLRQLAAKMGRE</sequence>
<gene>
    <name evidence="2" type="ORF">ASPCAL04702</name>
</gene>
<dbReference type="Proteomes" id="UP000054771">
    <property type="component" value="Unassembled WGS sequence"/>
</dbReference>
<organism evidence="2 3">
    <name type="scientific">Aspergillus calidoustus</name>
    <dbReference type="NCBI Taxonomy" id="454130"/>
    <lineage>
        <taxon>Eukaryota</taxon>
        <taxon>Fungi</taxon>
        <taxon>Dikarya</taxon>
        <taxon>Ascomycota</taxon>
        <taxon>Pezizomycotina</taxon>
        <taxon>Eurotiomycetes</taxon>
        <taxon>Eurotiomycetidae</taxon>
        <taxon>Eurotiales</taxon>
        <taxon>Aspergillaceae</taxon>
        <taxon>Aspergillus</taxon>
        <taxon>Aspergillus subgen. Nidulantes</taxon>
    </lineage>
</organism>
<feature type="compositionally biased region" description="Basic and acidic residues" evidence="1">
    <location>
        <begin position="351"/>
        <end position="360"/>
    </location>
</feature>
<dbReference type="EMBL" id="CDMC01000003">
    <property type="protein sequence ID" value="CEL03548.1"/>
    <property type="molecule type" value="Genomic_DNA"/>
</dbReference>
<reference evidence="3" key="1">
    <citation type="journal article" date="2016" name="Genome Announc.">
        <title>Draft genome sequences of fungus Aspergillus calidoustus.</title>
        <authorList>
            <person name="Horn F."/>
            <person name="Linde J."/>
            <person name="Mattern D.J."/>
            <person name="Walther G."/>
            <person name="Guthke R."/>
            <person name="Scherlach K."/>
            <person name="Martin K."/>
            <person name="Brakhage A.A."/>
            <person name="Petzke L."/>
            <person name="Valiante V."/>
        </authorList>
    </citation>
    <scope>NUCLEOTIDE SEQUENCE [LARGE SCALE GENOMIC DNA]</scope>
    <source>
        <strain evidence="3">SF006504</strain>
    </source>
</reference>
<protein>
    <submittedName>
        <fullName evidence="2">Uncharacterized protein</fullName>
    </submittedName>
</protein>
<accession>A0A0U5C5T5</accession>
<evidence type="ECO:0000256" key="1">
    <source>
        <dbReference type="SAM" id="MobiDB-lite"/>
    </source>
</evidence>
<dbReference type="AlphaFoldDB" id="A0A0U5C5T5"/>
<feature type="compositionally biased region" description="Low complexity" evidence="1">
    <location>
        <begin position="330"/>
        <end position="340"/>
    </location>
</feature>
<evidence type="ECO:0000313" key="3">
    <source>
        <dbReference type="Proteomes" id="UP000054771"/>
    </source>
</evidence>